<accession>A0A2M9XYV6</accession>
<name>A0A2M9XYV6_9LEPT</name>
<proteinExistence type="predicted"/>
<protein>
    <submittedName>
        <fullName evidence="1">Uncharacterized protein</fullName>
    </submittedName>
</protein>
<reference evidence="1" key="1">
    <citation type="journal article" date="2019" name="PLoS Negl. Trop. Dis.">
        <title>Revisiting the worldwide diversity of Leptospira species in the environment.</title>
        <authorList>
            <person name="Vincent A.T."/>
            <person name="Schiettekatte O."/>
            <person name="Bourhy P."/>
            <person name="Veyrier F.J."/>
            <person name="Picardeau M."/>
        </authorList>
    </citation>
    <scope>NUCLEOTIDE SEQUENCE [LARGE SCALE GENOMIC DNA]</scope>
    <source>
        <strain evidence="1">201800277</strain>
    </source>
</reference>
<dbReference type="EMBL" id="RQFP01000001">
    <property type="protein sequence ID" value="TGK95494.1"/>
    <property type="molecule type" value="Genomic_DNA"/>
</dbReference>
<gene>
    <name evidence="1" type="ORF">EHQ30_02320</name>
</gene>
<dbReference type="OrthoDB" id="339607at2"/>
<comment type="caution">
    <text evidence="1">The sequence shown here is derived from an EMBL/GenBank/DDBJ whole genome shotgun (WGS) entry which is preliminary data.</text>
</comment>
<dbReference type="AlphaFoldDB" id="A0A2M9XYV6"/>
<keyword evidence="2" id="KW-1185">Reference proteome</keyword>
<sequence length="215" mass="24422">MEQFSPTQVKNLIDGQTPIEMSAYGASKILDENLVKVLDALTEKYGIPDLSAILFTIVKDLILNGFKANFKRLFFQENQLDINSPADYELGVRMYKSLILSGRGNTFESMAKEKNLYVHLKIEHNETQIKFDVRNNTTLVRGEMQKIRNSLLHAQNYNDIMEYYIERGDNSEGEGIGIALCVILLKGEGLPTDQFRIYHEDGETIAQLTIPLKKG</sequence>
<evidence type="ECO:0000313" key="1">
    <source>
        <dbReference type="EMBL" id="TGK95494.1"/>
    </source>
</evidence>
<dbReference type="RefSeq" id="WP_100791708.1">
    <property type="nucleotide sequence ID" value="NZ_NPDQ01000007.1"/>
</dbReference>
<dbReference type="Proteomes" id="UP000297891">
    <property type="component" value="Unassembled WGS sequence"/>
</dbReference>
<organism evidence="1 2">
    <name type="scientific">Leptospira brenneri</name>
    <dbReference type="NCBI Taxonomy" id="2023182"/>
    <lineage>
        <taxon>Bacteria</taxon>
        <taxon>Pseudomonadati</taxon>
        <taxon>Spirochaetota</taxon>
        <taxon>Spirochaetia</taxon>
        <taxon>Leptospirales</taxon>
        <taxon>Leptospiraceae</taxon>
        <taxon>Leptospira</taxon>
    </lineage>
</organism>
<evidence type="ECO:0000313" key="2">
    <source>
        <dbReference type="Proteomes" id="UP000297891"/>
    </source>
</evidence>